<gene>
    <name evidence="1" type="ORF">CLUMA_CG004729</name>
</gene>
<protein>
    <submittedName>
        <fullName evidence="1">CLUMA_CG004729, isoform A</fullName>
    </submittedName>
</protein>
<evidence type="ECO:0000313" key="2">
    <source>
        <dbReference type="Proteomes" id="UP000183832"/>
    </source>
</evidence>
<organism evidence="1 2">
    <name type="scientific">Clunio marinus</name>
    <dbReference type="NCBI Taxonomy" id="568069"/>
    <lineage>
        <taxon>Eukaryota</taxon>
        <taxon>Metazoa</taxon>
        <taxon>Ecdysozoa</taxon>
        <taxon>Arthropoda</taxon>
        <taxon>Hexapoda</taxon>
        <taxon>Insecta</taxon>
        <taxon>Pterygota</taxon>
        <taxon>Neoptera</taxon>
        <taxon>Endopterygota</taxon>
        <taxon>Diptera</taxon>
        <taxon>Nematocera</taxon>
        <taxon>Chironomoidea</taxon>
        <taxon>Chironomidae</taxon>
        <taxon>Clunio</taxon>
    </lineage>
</organism>
<dbReference type="EMBL" id="CVRI01000020">
    <property type="protein sequence ID" value="CRK91041.1"/>
    <property type="molecule type" value="Genomic_DNA"/>
</dbReference>
<keyword evidence="2" id="KW-1185">Reference proteome</keyword>
<name>A0A1J1HY25_9DIPT</name>
<proteinExistence type="predicted"/>
<reference evidence="1 2" key="1">
    <citation type="submission" date="2015-04" db="EMBL/GenBank/DDBJ databases">
        <authorList>
            <person name="Syromyatnikov M.Y."/>
            <person name="Popov V.N."/>
        </authorList>
    </citation>
    <scope>NUCLEOTIDE SEQUENCE [LARGE SCALE GENOMIC DNA]</scope>
</reference>
<dbReference type="AlphaFoldDB" id="A0A1J1HY25"/>
<evidence type="ECO:0000313" key="1">
    <source>
        <dbReference type="EMBL" id="CRK91041.1"/>
    </source>
</evidence>
<sequence length="91" mass="10733">MDLVDFSSCHENLRSNANCFETIEAQEQFKAKYLLFLPFLKPKNNHLRPQILSNIMTLEMQPHRNCTLNLSFHHGTDQKEAKKNIESLFRK</sequence>
<accession>A0A1J1HY25</accession>
<dbReference type="Proteomes" id="UP000183832">
    <property type="component" value="Unassembled WGS sequence"/>
</dbReference>